<dbReference type="PROSITE" id="PS50110">
    <property type="entry name" value="RESPONSE_REGULATORY"/>
    <property type="match status" value="1"/>
</dbReference>
<dbReference type="AlphaFoldDB" id="A0A510XGS4"/>
<evidence type="ECO:0000259" key="11">
    <source>
        <dbReference type="PROSITE" id="PS51755"/>
    </source>
</evidence>
<evidence type="ECO:0000256" key="6">
    <source>
        <dbReference type="ARBA" id="ARBA00023125"/>
    </source>
</evidence>
<organism evidence="12 13">
    <name type="scientific">Bisbaumannia pacifica</name>
    <dbReference type="NCBI Taxonomy" id="77098"/>
    <lineage>
        <taxon>Bacteria</taxon>
        <taxon>Pseudomonadati</taxon>
        <taxon>Pseudomonadota</taxon>
        <taxon>Gammaproteobacteria</taxon>
        <taxon>Oceanospirillales</taxon>
        <taxon>Halomonadaceae</taxon>
        <taxon>Bisbaumannia</taxon>
    </lineage>
</organism>
<keyword evidence="4" id="KW-0902">Two-component regulatory system</keyword>
<comment type="subcellular location">
    <subcellularLocation>
        <location evidence="1">Cytoplasm</location>
    </subcellularLocation>
</comment>
<keyword evidence="2" id="KW-0963">Cytoplasm</keyword>
<feature type="modified residue" description="4-aspartylphosphate" evidence="8">
    <location>
        <position position="59"/>
    </location>
</feature>
<evidence type="ECO:0000259" key="10">
    <source>
        <dbReference type="PROSITE" id="PS50110"/>
    </source>
</evidence>
<dbReference type="GO" id="GO:0006355">
    <property type="term" value="P:regulation of DNA-templated transcription"/>
    <property type="evidence" value="ECO:0007669"/>
    <property type="project" value="InterPro"/>
</dbReference>
<dbReference type="Gene3D" id="6.10.250.690">
    <property type="match status" value="1"/>
</dbReference>
<evidence type="ECO:0000313" key="12">
    <source>
        <dbReference type="EMBL" id="GEK48920.1"/>
    </source>
</evidence>
<gene>
    <name evidence="12" type="ORF">HPA02_32030</name>
</gene>
<dbReference type="InterPro" id="IPR001867">
    <property type="entry name" value="OmpR/PhoB-type_DNA-bd"/>
</dbReference>
<comment type="caution">
    <text evidence="12">The sequence shown here is derived from an EMBL/GenBank/DDBJ whole genome shotgun (WGS) entry which is preliminary data.</text>
</comment>
<evidence type="ECO:0000313" key="13">
    <source>
        <dbReference type="Proteomes" id="UP000321275"/>
    </source>
</evidence>
<reference evidence="12 13" key="1">
    <citation type="submission" date="2019-07" db="EMBL/GenBank/DDBJ databases">
        <title>Whole genome shotgun sequence of Halomonas pacifica NBRC 102220.</title>
        <authorList>
            <person name="Hosoyama A."/>
            <person name="Uohara A."/>
            <person name="Ohji S."/>
            <person name="Ichikawa N."/>
        </authorList>
    </citation>
    <scope>NUCLEOTIDE SEQUENCE [LARGE SCALE GENOMIC DNA]</scope>
    <source>
        <strain evidence="12 13">NBRC 102220</strain>
    </source>
</reference>
<dbReference type="GO" id="GO:0000976">
    <property type="term" value="F:transcription cis-regulatory region binding"/>
    <property type="evidence" value="ECO:0007669"/>
    <property type="project" value="TreeGrafter"/>
</dbReference>
<keyword evidence="7" id="KW-0804">Transcription</keyword>
<dbReference type="SUPFAM" id="SSF46894">
    <property type="entry name" value="C-terminal effector domain of the bipartite response regulators"/>
    <property type="match status" value="1"/>
</dbReference>
<dbReference type="GO" id="GO:0032993">
    <property type="term" value="C:protein-DNA complex"/>
    <property type="evidence" value="ECO:0007669"/>
    <property type="project" value="TreeGrafter"/>
</dbReference>
<dbReference type="EMBL" id="BJUK01000055">
    <property type="protein sequence ID" value="GEK48920.1"/>
    <property type="molecule type" value="Genomic_DNA"/>
</dbReference>
<keyword evidence="13" id="KW-1185">Reference proteome</keyword>
<keyword evidence="6 9" id="KW-0238">DNA-binding</keyword>
<dbReference type="InterPro" id="IPR001789">
    <property type="entry name" value="Sig_transdc_resp-reg_receiver"/>
</dbReference>
<name>A0A510XGS4_9GAMM</name>
<dbReference type="Pfam" id="PF00486">
    <property type="entry name" value="Trans_reg_C"/>
    <property type="match status" value="1"/>
</dbReference>
<protein>
    <submittedName>
        <fullName evidence="12">DNA-binding response regulator</fullName>
    </submittedName>
</protein>
<dbReference type="SMART" id="SM00448">
    <property type="entry name" value="REC"/>
    <property type="match status" value="1"/>
</dbReference>
<dbReference type="SUPFAM" id="SSF52172">
    <property type="entry name" value="CheY-like"/>
    <property type="match status" value="1"/>
</dbReference>
<evidence type="ECO:0000256" key="5">
    <source>
        <dbReference type="ARBA" id="ARBA00023015"/>
    </source>
</evidence>
<dbReference type="InterPro" id="IPR036388">
    <property type="entry name" value="WH-like_DNA-bd_sf"/>
</dbReference>
<feature type="domain" description="OmpR/PhoB-type" evidence="11">
    <location>
        <begin position="136"/>
        <end position="234"/>
    </location>
</feature>
<evidence type="ECO:0000256" key="3">
    <source>
        <dbReference type="ARBA" id="ARBA00022553"/>
    </source>
</evidence>
<keyword evidence="5" id="KW-0805">Transcription regulation</keyword>
<proteinExistence type="predicted"/>
<evidence type="ECO:0000256" key="1">
    <source>
        <dbReference type="ARBA" id="ARBA00004496"/>
    </source>
</evidence>
<dbReference type="CDD" id="cd00383">
    <property type="entry name" value="trans_reg_C"/>
    <property type="match status" value="1"/>
</dbReference>
<dbReference type="SMART" id="SM00862">
    <property type="entry name" value="Trans_reg_C"/>
    <property type="match status" value="1"/>
</dbReference>
<sequence>MPSATSYRPRILVIEDDRTLNGQIARLLEDKGYRTQQCYEGEGGLLSALGQGFDLILLDVLLPRLDGFEVLKRLRKTRQTPVMMLTACGAEEERIRGYRRGADDYLPKPFGFTELQLRIEALLRRTLGHTDQRADPDELCVGPLRLARGDLAVHYADTAIALTPIQFRLLWVLLLHQGEVLSKPYLYQLVLEREFSRYDRSLDMHLSRVRRKLVDAGMAADRLQTVHGKGYCFL</sequence>
<dbReference type="PANTHER" id="PTHR48111:SF39">
    <property type="entry name" value="TRANSCRIPTIONAL REGULATORY PROTEIN CPXR"/>
    <property type="match status" value="1"/>
</dbReference>
<dbReference type="RefSeq" id="WP_146804241.1">
    <property type="nucleotide sequence ID" value="NZ_BJUK01000055.1"/>
</dbReference>
<dbReference type="InterPro" id="IPR039420">
    <property type="entry name" value="WalR-like"/>
</dbReference>
<dbReference type="Gene3D" id="1.10.10.10">
    <property type="entry name" value="Winged helix-like DNA-binding domain superfamily/Winged helix DNA-binding domain"/>
    <property type="match status" value="1"/>
</dbReference>
<evidence type="ECO:0000256" key="7">
    <source>
        <dbReference type="ARBA" id="ARBA00023163"/>
    </source>
</evidence>
<dbReference type="GO" id="GO:0005829">
    <property type="term" value="C:cytosol"/>
    <property type="evidence" value="ECO:0007669"/>
    <property type="project" value="TreeGrafter"/>
</dbReference>
<dbReference type="InterPro" id="IPR016032">
    <property type="entry name" value="Sig_transdc_resp-reg_C-effctor"/>
</dbReference>
<feature type="DNA-binding region" description="OmpR/PhoB-type" evidence="9">
    <location>
        <begin position="136"/>
        <end position="234"/>
    </location>
</feature>
<evidence type="ECO:0000256" key="2">
    <source>
        <dbReference type="ARBA" id="ARBA00022490"/>
    </source>
</evidence>
<dbReference type="OrthoDB" id="9802426at2"/>
<dbReference type="Pfam" id="PF00072">
    <property type="entry name" value="Response_reg"/>
    <property type="match status" value="1"/>
</dbReference>
<dbReference type="PROSITE" id="PS51755">
    <property type="entry name" value="OMPR_PHOB"/>
    <property type="match status" value="1"/>
</dbReference>
<keyword evidence="3 8" id="KW-0597">Phosphoprotein</keyword>
<dbReference type="InterPro" id="IPR011006">
    <property type="entry name" value="CheY-like_superfamily"/>
</dbReference>
<dbReference type="Proteomes" id="UP000321275">
    <property type="component" value="Unassembled WGS sequence"/>
</dbReference>
<dbReference type="PANTHER" id="PTHR48111">
    <property type="entry name" value="REGULATOR OF RPOS"/>
    <property type="match status" value="1"/>
</dbReference>
<feature type="domain" description="Response regulatory" evidence="10">
    <location>
        <begin position="10"/>
        <end position="123"/>
    </location>
</feature>
<evidence type="ECO:0000256" key="8">
    <source>
        <dbReference type="PROSITE-ProRule" id="PRU00169"/>
    </source>
</evidence>
<evidence type="ECO:0000256" key="9">
    <source>
        <dbReference type="PROSITE-ProRule" id="PRU01091"/>
    </source>
</evidence>
<dbReference type="GO" id="GO:0000156">
    <property type="term" value="F:phosphorelay response regulator activity"/>
    <property type="evidence" value="ECO:0007669"/>
    <property type="project" value="TreeGrafter"/>
</dbReference>
<dbReference type="Gene3D" id="3.40.50.2300">
    <property type="match status" value="1"/>
</dbReference>
<accession>A0A510XGS4</accession>
<evidence type="ECO:0000256" key="4">
    <source>
        <dbReference type="ARBA" id="ARBA00023012"/>
    </source>
</evidence>